<evidence type="ECO:0000313" key="1">
    <source>
        <dbReference type="EMBL" id="AKO65555.1"/>
    </source>
</evidence>
<dbReference type="EMBL" id="CP011002">
    <property type="protein sequence ID" value="AKO65555.1"/>
    <property type="molecule type" value="Genomic_DNA"/>
</dbReference>
<evidence type="ECO:0000313" key="2">
    <source>
        <dbReference type="Proteomes" id="UP000066549"/>
    </source>
</evidence>
<accession>A0A0H4J0G2</accession>
<dbReference type="Proteomes" id="UP000066549">
    <property type="component" value="Chromosome"/>
</dbReference>
<protein>
    <submittedName>
        <fullName evidence="1">Uncharacterized protein</fullName>
    </submittedName>
</protein>
<name>A0A0H4J0G2_9PROT</name>
<dbReference type="AlphaFoldDB" id="A0A0H4J0G2"/>
<organism evidence="1 2">
    <name type="scientific">Methylophilales bacterium MBRS-H7</name>
    <dbReference type="NCBI Taxonomy" id="1623450"/>
    <lineage>
        <taxon>Bacteria</taxon>
        <taxon>Pseudomonadati</taxon>
        <taxon>Pseudomonadota</taxon>
        <taxon>Betaproteobacteria</taxon>
        <taxon>Nitrosomonadales</taxon>
        <taxon>OM43 clade</taxon>
    </lineage>
</organism>
<reference evidence="1 2" key="1">
    <citation type="submission" date="2015-03" db="EMBL/GenBank/DDBJ databases">
        <title>Comparative analysis of the OM43 clade including a novel species from Red Sea uncovers genomic and metabolic diversity among marine methylotrophs.</title>
        <authorList>
            <person name="Jimenez-Infante F."/>
            <person name="Ngugi D.K."/>
            <person name="Vinu M."/>
            <person name="Alam I."/>
            <person name="Kamau A."/>
            <person name="Blom J."/>
            <person name="Bajic V.B."/>
            <person name="Stingl U."/>
        </authorList>
    </citation>
    <scope>NUCLEOTIDE SEQUENCE [LARGE SCALE GENOMIC DNA]</scope>
    <source>
        <strain evidence="1 2">MBRSH7</strain>
    </source>
</reference>
<sequence>MIFNERDQLKELELLNVFEMYESKFDTLDDSSPKVKEKNYHCAVLEVDNKTLLMIYDIPDQDTESTSLMRNINLFLKGIGSLKFQNMSVSGFLAEPFKDSVKILLSDEAKSLSPDVLQLPSLKKMCTNAELKKELWKAIKGGLNL</sequence>
<keyword evidence="2" id="KW-1185">Reference proteome</keyword>
<gene>
    <name evidence="1" type="ORF">VI33_02055</name>
</gene>
<proteinExistence type="predicted"/>